<evidence type="ECO:0000313" key="3">
    <source>
        <dbReference type="Proteomes" id="UP000054166"/>
    </source>
</evidence>
<proteinExistence type="predicted"/>
<dbReference type="AlphaFoldDB" id="A0A0C3F033"/>
<sequence>MFGSKNLSTNVLLLKGKKAGFWSIMTTALICSVWSFNVVTISLETILTILCLNYLSASFFLGSIRYTLQVWQAMDWYGFWLIFGGLAFFYSGSGKALKSFHPSQVAGADTMGRERVDYAGSDPWWCASDRCGSEGGEEEVGIIVAMRPFFRELVNLSNCLVWA</sequence>
<evidence type="ECO:0000256" key="1">
    <source>
        <dbReference type="SAM" id="Phobius"/>
    </source>
</evidence>
<dbReference type="Proteomes" id="UP000054166">
    <property type="component" value="Unassembled WGS sequence"/>
</dbReference>
<accession>A0A0C3F033</accession>
<feature type="transmembrane region" description="Helical" evidence="1">
    <location>
        <begin position="20"/>
        <end position="39"/>
    </location>
</feature>
<protein>
    <submittedName>
        <fullName evidence="2">Uncharacterized protein</fullName>
    </submittedName>
</protein>
<keyword evidence="1" id="KW-0812">Transmembrane</keyword>
<gene>
    <name evidence="2" type="ORF">PILCRDRAFT_90846</name>
</gene>
<dbReference type="HOGENOM" id="CLU_1627716_0_0_1"/>
<evidence type="ECO:0000313" key="2">
    <source>
        <dbReference type="EMBL" id="KIM78120.1"/>
    </source>
</evidence>
<dbReference type="EMBL" id="KN833019">
    <property type="protein sequence ID" value="KIM78120.1"/>
    <property type="molecule type" value="Genomic_DNA"/>
</dbReference>
<keyword evidence="1" id="KW-0472">Membrane</keyword>
<organism evidence="2 3">
    <name type="scientific">Piloderma croceum (strain F 1598)</name>
    <dbReference type="NCBI Taxonomy" id="765440"/>
    <lineage>
        <taxon>Eukaryota</taxon>
        <taxon>Fungi</taxon>
        <taxon>Dikarya</taxon>
        <taxon>Basidiomycota</taxon>
        <taxon>Agaricomycotina</taxon>
        <taxon>Agaricomycetes</taxon>
        <taxon>Agaricomycetidae</taxon>
        <taxon>Atheliales</taxon>
        <taxon>Atheliaceae</taxon>
        <taxon>Piloderma</taxon>
    </lineage>
</organism>
<reference evidence="2 3" key="1">
    <citation type="submission" date="2014-04" db="EMBL/GenBank/DDBJ databases">
        <authorList>
            <consortium name="DOE Joint Genome Institute"/>
            <person name="Kuo A."/>
            <person name="Tarkka M."/>
            <person name="Buscot F."/>
            <person name="Kohler A."/>
            <person name="Nagy L.G."/>
            <person name="Floudas D."/>
            <person name="Copeland A."/>
            <person name="Barry K.W."/>
            <person name="Cichocki N."/>
            <person name="Veneault-Fourrey C."/>
            <person name="LaButti K."/>
            <person name="Lindquist E.A."/>
            <person name="Lipzen A."/>
            <person name="Lundell T."/>
            <person name="Morin E."/>
            <person name="Murat C."/>
            <person name="Sun H."/>
            <person name="Tunlid A."/>
            <person name="Henrissat B."/>
            <person name="Grigoriev I.V."/>
            <person name="Hibbett D.S."/>
            <person name="Martin F."/>
            <person name="Nordberg H.P."/>
            <person name="Cantor M.N."/>
            <person name="Hua S.X."/>
        </authorList>
    </citation>
    <scope>NUCLEOTIDE SEQUENCE [LARGE SCALE GENOMIC DNA]</scope>
    <source>
        <strain evidence="2 3">F 1598</strain>
    </source>
</reference>
<name>A0A0C3F033_PILCF</name>
<feature type="transmembrane region" description="Helical" evidence="1">
    <location>
        <begin position="46"/>
        <end position="64"/>
    </location>
</feature>
<keyword evidence="3" id="KW-1185">Reference proteome</keyword>
<keyword evidence="1" id="KW-1133">Transmembrane helix</keyword>
<dbReference type="InParanoid" id="A0A0C3F033"/>
<feature type="transmembrane region" description="Helical" evidence="1">
    <location>
        <begin position="76"/>
        <end position="93"/>
    </location>
</feature>
<reference evidence="3" key="2">
    <citation type="submission" date="2015-01" db="EMBL/GenBank/DDBJ databases">
        <title>Evolutionary Origins and Diversification of the Mycorrhizal Mutualists.</title>
        <authorList>
            <consortium name="DOE Joint Genome Institute"/>
            <consortium name="Mycorrhizal Genomics Consortium"/>
            <person name="Kohler A."/>
            <person name="Kuo A."/>
            <person name="Nagy L.G."/>
            <person name="Floudas D."/>
            <person name="Copeland A."/>
            <person name="Barry K.W."/>
            <person name="Cichocki N."/>
            <person name="Veneault-Fourrey C."/>
            <person name="LaButti K."/>
            <person name="Lindquist E.A."/>
            <person name="Lipzen A."/>
            <person name="Lundell T."/>
            <person name="Morin E."/>
            <person name="Murat C."/>
            <person name="Riley R."/>
            <person name="Ohm R."/>
            <person name="Sun H."/>
            <person name="Tunlid A."/>
            <person name="Henrissat B."/>
            <person name="Grigoriev I.V."/>
            <person name="Hibbett D.S."/>
            <person name="Martin F."/>
        </authorList>
    </citation>
    <scope>NUCLEOTIDE SEQUENCE [LARGE SCALE GENOMIC DNA]</scope>
    <source>
        <strain evidence="3">F 1598</strain>
    </source>
</reference>